<evidence type="ECO:0000259" key="1">
    <source>
        <dbReference type="Pfam" id="PF13649"/>
    </source>
</evidence>
<dbReference type="GO" id="GO:0032259">
    <property type="term" value="P:methylation"/>
    <property type="evidence" value="ECO:0007669"/>
    <property type="project" value="UniProtKB-KW"/>
</dbReference>
<dbReference type="SUPFAM" id="SSF53335">
    <property type="entry name" value="S-adenosyl-L-methionine-dependent methyltransferases"/>
    <property type="match status" value="1"/>
</dbReference>
<protein>
    <submittedName>
        <fullName evidence="2">Methyltransferase type 11</fullName>
    </submittedName>
</protein>
<keyword evidence="3" id="KW-1185">Reference proteome</keyword>
<dbReference type="InterPro" id="IPR050447">
    <property type="entry name" value="Erg6_SMT_methyltransf"/>
</dbReference>
<proteinExistence type="predicted"/>
<dbReference type="AlphaFoldDB" id="A0A0E4C7S0"/>
<gene>
    <name evidence="2" type="ORF">446</name>
</gene>
<reference evidence="2 3" key="1">
    <citation type="submission" date="2015-03" db="EMBL/GenBank/DDBJ databases">
        <authorList>
            <person name="Murphy D."/>
        </authorList>
    </citation>
    <scope>NUCLEOTIDE SEQUENCE [LARGE SCALE GENOMIC DNA]</scope>
    <source>
        <strain evidence="2 3">OL-4</strain>
    </source>
</reference>
<dbReference type="OrthoDB" id="9804312at2"/>
<dbReference type="InterPro" id="IPR041698">
    <property type="entry name" value="Methyltransf_25"/>
</dbReference>
<dbReference type="Pfam" id="PF13649">
    <property type="entry name" value="Methyltransf_25"/>
    <property type="match status" value="1"/>
</dbReference>
<dbReference type="PANTHER" id="PTHR44068">
    <property type="entry name" value="ZGC:194242"/>
    <property type="match status" value="1"/>
</dbReference>
<dbReference type="RefSeq" id="WP_046495303.1">
    <property type="nucleotide sequence ID" value="NZ_CGIH01000005.1"/>
</dbReference>
<keyword evidence="2" id="KW-0489">Methyltransferase</keyword>
<evidence type="ECO:0000313" key="3">
    <source>
        <dbReference type="Proteomes" id="UP000045545"/>
    </source>
</evidence>
<feature type="domain" description="Methyltransferase" evidence="1">
    <location>
        <begin position="36"/>
        <end position="119"/>
    </location>
</feature>
<evidence type="ECO:0000313" key="2">
    <source>
        <dbReference type="EMBL" id="CFX09803.1"/>
    </source>
</evidence>
<dbReference type="PANTHER" id="PTHR44068:SF11">
    <property type="entry name" value="GERANYL DIPHOSPHATE 2-C-METHYLTRANSFERASE"/>
    <property type="match status" value="1"/>
</dbReference>
<dbReference type="STRING" id="690567.446"/>
<organism evidence="2 3">
    <name type="scientific">Syntrophomonas zehnderi OL-4</name>
    <dbReference type="NCBI Taxonomy" id="690567"/>
    <lineage>
        <taxon>Bacteria</taxon>
        <taxon>Bacillati</taxon>
        <taxon>Bacillota</taxon>
        <taxon>Clostridia</taxon>
        <taxon>Eubacteriales</taxon>
        <taxon>Syntrophomonadaceae</taxon>
        <taxon>Syntrophomonas</taxon>
    </lineage>
</organism>
<dbReference type="InterPro" id="IPR029063">
    <property type="entry name" value="SAM-dependent_MTases_sf"/>
</dbReference>
<name>A0A0E4C7S0_9FIRM</name>
<dbReference type="Proteomes" id="UP000045545">
    <property type="component" value="Unassembled WGS sequence"/>
</dbReference>
<dbReference type="Gene3D" id="3.40.50.150">
    <property type="entry name" value="Vaccinia Virus protein VP39"/>
    <property type="match status" value="1"/>
</dbReference>
<sequence>MNFSKEFLALHMMGPNSLIIIEELTHLLPLKKGMRVLDLGCGKGLTSIFLAKKYGVQVFAVDLWVSATDNLRRFRQMEVDDLIIPIHSDALSLPFANDYFDAVVSVDAYHYFGNNDKYFSEKLKPFLKNNAWVALAFPGMKFEVQENIPAEMKSFWEEEALAMWHSIDWWRPMFEKSLADYCIEEMNCFDRAWNDWLSTDNPYAVEDRAMINADNGRYMNLISITGRTL</sequence>
<keyword evidence="2" id="KW-0808">Transferase</keyword>
<dbReference type="CDD" id="cd02440">
    <property type="entry name" value="AdoMet_MTases"/>
    <property type="match status" value="1"/>
</dbReference>
<accession>A0A0E4C7S0</accession>
<dbReference type="EMBL" id="CGIH01000005">
    <property type="protein sequence ID" value="CFX09803.1"/>
    <property type="molecule type" value="Genomic_DNA"/>
</dbReference>
<dbReference type="GO" id="GO:0008168">
    <property type="term" value="F:methyltransferase activity"/>
    <property type="evidence" value="ECO:0007669"/>
    <property type="project" value="UniProtKB-KW"/>
</dbReference>